<feature type="region of interest" description="Disordered" evidence="1">
    <location>
        <begin position="1"/>
        <end position="51"/>
    </location>
</feature>
<proteinExistence type="predicted"/>
<feature type="region of interest" description="Disordered" evidence="1">
    <location>
        <begin position="229"/>
        <end position="259"/>
    </location>
</feature>
<dbReference type="AlphaFoldDB" id="A0A2P6PXI4"/>
<dbReference type="PANTHER" id="PTHR34194:SF2">
    <property type="entry name" value="F14J8.16 PROTEIN"/>
    <property type="match status" value="1"/>
</dbReference>
<gene>
    <name evidence="2" type="ORF">RchiOBHm_Chr6g0296811</name>
</gene>
<feature type="compositionally biased region" description="Basic and acidic residues" evidence="1">
    <location>
        <begin position="244"/>
        <end position="259"/>
    </location>
</feature>
<dbReference type="OMA" id="CENEHND"/>
<sequence length="582" mass="65698">MGPGSGRKMNLEGGDGEFDERTERRLRRRGIANGIYNPNLRRSTPKKSRKCNAQVENLMLDKDYEKYLSLIQRGRDLNEHSSDHGINGDCENEHNDDGNEHRTGENNDIRSVDGDGNKHSVDDNNDARVVDGSGSEHCVDDTVNLKSVDHGGGRNGRCGVDDGDGGSAHFGDGNIHVNSLNHAVDDDDIDPQYKIFWDNLKEDGNSYVLEMVQEDGRVKQIRYHQGDGLPDELDLDATHSQGKQKTEFKNRETMENLEDAPEKRFSVKKKNVKLEVLEPVSDGTNVCSSKRPRLEVPNTPKSLGSSLQKDKTETRKNSRSVIKKRNLEDRPEKKNGLEKKSSMLKKNVKEAGADPLSGRTNGRSHKQAGSKYLRFSEGGCNSEAESDSNLTDDSYQEFLSCTKDDGKVMVFTSRIFGPLIYDSDEESSSDSDVIVLDRDPHEGYHTPIKIDVDSRRSTESHSQFRQGIMQDLKRPYHLEEYINLLEDWSRQRPATGHDRNLRNGNVKSYALPGEFGKSYQETYKDLAGKIDAVTGDDRPRKLNLLRGFFYWLKNISQEGSFKPWNDKACLKVVPQTLNRRTS</sequence>
<dbReference type="Proteomes" id="UP000238479">
    <property type="component" value="Chromosome 6"/>
</dbReference>
<feature type="compositionally biased region" description="Basic and acidic residues" evidence="1">
    <location>
        <begin position="325"/>
        <end position="352"/>
    </location>
</feature>
<keyword evidence="3" id="KW-1185">Reference proteome</keyword>
<dbReference type="Gramene" id="PRQ26643">
    <property type="protein sequence ID" value="PRQ26643"/>
    <property type="gene ID" value="RchiOBHm_Chr6g0296811"/>
</dbReference>
<feature type="region of interest" description="Disordered" evidence="1">
    <location>
        <begin position="79"/>
        <end position="154"/>
    </location>
</feature>
<accession>A0A2P6PXI4</accession>
<evidence type="ECO:0000313" key="3">
    <source>
        <dbReference type="Proteomes" id="UP000238479"/>
    </source>
</evidence>
<dbReference type="PANTHER" id="PTHR34194">
    <property type="entry name" value="F14J8.16 PROTEIN"/>
    <property type="match status" value="1"/>
</dbReference>
<evidence type="ECO:0000313" key="2">
    <source>
        <dbReference type="EMBL" id="PRQ26643.1"/>
    </source>
</evidence>
<name>A0A2P6PXI4_ROSCH</name>
<reference evidence="2 3" key="1">
    <citation type="journal article" date="2018" name="Nat. Genet.">
        <title>The Rosa genome provides new insights in the design of modern roses.</title>
        <authorList>
            <person name="Bendahmane M."/>
        </authorList>
    </citation>
    <scope>NUCLEOTIDE SEQUENCE [LARGE SCALE GENOMIC DNA]</scope>
    <source>
        <strain evidence="3">cv. Old Blush</strain>
    </source>
</reference>
<evidence type="ECO:0000256" key="1">
    <source>
        <dbReference type="SAM" id="MobiDB-lite"/>
    </source>
</evidence>
<feature type="compositionally biased region" description="Basic and acidic residues" evidence="1">
    <location>
        <begin position="91"/>
        <end position="129"/>
    </location>
</feature>
<feature type="region of interest" description="Disordered" evidence="1">
    <location>
        <begin position="282"/>
        <end position="369"/>
    </location>
</feature>
<dbReference type="OrthoDB" id="298344at2759"/>
<comment type="caution">
    <text evidence="2">The sequence shown here is derived from an EMBL/GenBank/DDBJ whole genome shotgun (WGS) entry which is preliminary data.</text>
</comment>
<protein>
    <submittedName>
        <fullName evidence="2">Uncharacterized protein</fullName>
    </submittedName>
</protein>
<organism evidence="2 3">
    <name type="scientific">Rosa chinensis</name>
    <name type="common">China rose</name>
    <dbReference type="NCBI Taxonomy" id="74649"/>
    <lineage>
        <taxon>Eukaryota</taxon>
        <taxon>Viridiplantae</taxon>
        <taxon>Streptophyta</taxon>
        <taxon>Embryophyta</taxon>
        <taxon>Tracheophyta</taxon>
        <taxon>Spermatophyta</taxon>
        <taxon>Magnoliopsida</taxon>
        <taxon>eudicotyledons</taxon>
        <taxon>Gunneridae</taxon>
        <taxon>Pentapetalae</taxon>
        <taxon>rosids</taxon>
        <taxon>fabids</taxon>
        <taxon>Rosales</taxon>
        <taxon>Rosaceae</taxon>
        <taxon>Rosoideae</taxon>
        <taxon>Rosoideae incertae sedis</taxon>
        <taxon>Rosa</taxon>
    </lineage>
</organism>
<dbReference type="EMBL" id="PDCK01000044">
    <property type="protein sequence ID" value="PRQ26643.1"/>
    <property type="molecule type" value="Genomic_DNA"/>
</dbReference>